<dbReference type="RefSeq" id="WP_203982042.1">
    <property type="nucleotide sequence ID" value="NZ_BOOU01000004.1"/>
</dbReference>
<protein>
    <submittedName>
        <fullName evidence="3">Lipoprotein LpqB</fullName>
    </submittedName>
</protein>
<feature type="compositionally biased region" description="Basic and acidic residues" evidence="1">
    <location>
        <begin position="342"/>
        <end position="353"/>
    </location>
</feature>
<dbReference type="Pfam" id="PF10647">
    <property type="entry name" value="Gmad1"/>
    <property type="match status" value="1"/>
</dbReference>
<evidence type="ECO:0000256" key="1">
    <source>
        <dbReference type="SAM" id="MobiDB-lite"/>
    </source>
</evidence>
<feature type="region of interest" description="Disordered" evidence="1">
    <location>
        <begin position="342"/>
        <end position="361"/>
    </location>
</feature>
<evidence type="ECO:0000313" key="3">
    <source>
        <dbReference type="EMBL" id="GII75376.1"/>
    </source>
</evidence>
<dbReference type="SUPFAM" id="SSF69322">
    <property type="entry name" value="Tricorn protease domain 2"/>
    <property type="match status" value="1"/>
</dbReference>
<evidence type="ECO:0000259" key="2">
    <source>
        <dbReference type="SMART" id="SM00909"/>
    </source>
</evidence>
<evidence type="ECO:0000313" key="4">
    <source>
        <dbReference type="Proteomes" id="UP000655287"/>
    </source>
</evidence>
<comment type="caution">
    <text evidence="3">The sequence shown here is derived from an EMBL/GenBank/DDBJ whole genome shotgun (WGS) entry which is preliminary data.</text>
</comment>
<dbReference type="AlphaFoldDB" id="A0A919QZ17"/>
<accession>A0A919QZ17</accession>
<sequence>MPTSRPVPAGCAAGWPARAARRAAPLALFLVLLLAGCSTVPPGGAIFAARGQSEADPLGEPYVRMLVAPPKQNGTPAEIVDGFLAAAASPDDPQRTVARRYLTGDADRTWSPFDGTTIYEGRTVSDGRGEDLPQAHVTLKGTVLGTLDGDGHYVLTDASAGSELAKGFTLVRVNGQWRISSAPSGLLLSEDDFKRGFRPFDVYFAAPRWAGLVADRVRVRVDPAEGLAETLVRKLLDGPTKPMRGAVDSAFSGVDVNGVSVEENSVVVDFTYAVVDSAADAGRRALGAQLAWTLKPLTEARRIEVRVNGEQFPGGAFVIDPRDYDRFDPDVLPSGTAAYYPKDGRLHSADGKSDNPLPLGDGAAAGQYTEFAVSGSGGDRPQRLAALSRNGGVWVSAMGAPARWERWIQGQGLTPPSFDRYGDVWTVARQGPRRSQVLRAADASRQYPVRAPDIETADVRAFRVARDGVRVAVVCSDEHGQRVLIGYIDRGGWSVGNFRELVPAEKGQQILDVAWQDADTLWVLTNKHGSDGELTPWSVTQGVRADSKVAARVERIAAAPGDSPLLVLNSGGELAAWNAQKSRWESLVKKGAGPPVYPLG</sequence>
<dbReference type="InterPro" id="IPR018910">
    <property type="entry name" value="LpqB_C"/>
</dbReference>
<name>A0A919QZ17_9ACTN</name>
<proteinExistence type="predicted"/>
<keyword evidence="3" id="KW-0449">Lipoprotein</keyword>
<dbReference type="Pfam" id="PF10646">
    <property type="entry name" value="Germane"/>
    <property type="match status" value="1"/>
</dbReference>
<dbReference type="SMART" id="SM00909">
    <property type="entry name" value="Germane"/>
    <property type="match status" value="1"/>
</dbReference>
<gene>
    <name evidence="3" type="primary">lpqB</name>
    <name evidence="3" type="ORF">Sru01_03580</name>
</gene>
<feature type="domain" description="GerMN" evidence="2">
    <location>
        <begin position="228"/>
        <end position="316"/>
    </location>
</feature>
<keyword evidence="4" id="KW-1185">Reference proteome</keyword>
<dbReference type="InterPro" id="IPR059026">
    <property type="entry name" value="LpqB_N"/>
</dbReference>
<reference evidence="3" key="1">
    <citation type="submission" date="2021-01" db="EMBL/GenBank/DDBJ databases">
        <title>Whole genome shotgun sequence of Sphaerisporangium rufum NBRC 109079.</title>
        <authorList>
            <person name="Komaki H."/>
            <person name="Tamura T."/>
        </authorList>
    </citation>
    <scope>NUCLEOTIDE SEQUENCE</scope>
    <source>
        <strain evidence="3">NBRC 109079</strain>
    </source>
</reference>
<dbReference type="Proteomes" id="UP000655287">
    <property type="component" value="Unassembled WGS sequence"/>
</dbReference>
<dbReference type="Pfam" id="PF25976">
    <property type="entry name" value="LpqB_N"/>
    <property type="match status" value="1"/>
</dbReference>
<organism evidence="3 4">
    <name type="scientific">Sphaerisporangium rufum</name>
    <dbReference type="NCBI Taxonomy" id="1381558"/>
    <lineage>
        <taxon>Bacteria</taxon>
        <taxon>Bacillati</taxon>
        <taxon>Actinomycetota</taxon>
        <taxon>Actinomycetes</taxon>
        <taxon>Streptosporangiales</taxon>
        <taxon>Streptosporangiaceae</taxon>
        <taxon>Sphaerisporangium</taxon>
    </lineage>
</organism>
<dbReference type="InterPro" id="IPR019606">
    <property type="entry name" value="GerMN"/>
</dbReference>
<dbReference type="EMBL" id="BOOU01000004">
    <property type="protein sequence ID" value="GII75376.1"/>
    <property type="molecule type" value="Genomic_DNA"/>
</dbReference>